<feature type="transmembrane region" description="Helical" evidence="8">
    <location>
        <begin position="115"/>
        <end position="133"/>
    </location>
</feature>
<feature type="transmembrane region" description="Helical" evidence="8">
    <location>
        <begin position="321"/>
        <end position="346"/>
    </location>
</feature>
<feature type="transmembrane region" description="Helical" evidence="8">
    <location>
        <begin position="358"/>
        <end position="391"/>
    </location>
</feature>
<keyword evidence="5 8" id="KW-1133">Transmembrane helix</keyword>
<dbReference type="GO" id="GO:0097272">
    <property type="term" value="P:ammonium homeostasis"/>
    <property type="evidence" value="ECO:0007669"/>
    <property type="project" value="TreeGrafter"/>
</dbReference>
<evidence type="ECO:0000256" key="3">
    <source>
        <dbReference type="ARBA" id="ARBA00022448"/>
    </source>
</evidence>
<dbReference type="PROSITE" id="PS01219">
    <property type="entry name" value="AMMONIUM_TRANSP"/>
    <property type="match status" value="1"/>
</dbReference>
<dbReference type="Proteomes" id="UP001465755">
    <property type="component" value="Unassembled WGS sequence"/>
</dbReference>
<dbReference type="PANTHER" id="PTHR11730">
    <property type="entry name" value="AMMONIUM TRANSPORTER"/>
    <property type="match status" value="1"/>
</dbReference>
<dbReference type="InterPro" id="IPR018047">
    <property type="entry name" value="Ammonium_transpt_CS"/>
</dbReference>
<dbReference type="GO" id="GO:0008519">
    <property type="term" value="F:ammonium channel activity"/>
    <property type="evidence" value="ECO:0007669"/>
    <property type="project" value="InterPro"/>
</dbReference>
<dbReference type="GO" id="GO:0005886">
    <property type="term" value="C:plasma membrane"/>
    <property type="evidence" value="ECO:0007669"/>
    <property type="project" value="UniProtKB-SubCell"/>
</dbReference>
<feature type="transmembrane region" description="Helical" evidence="8">
    <location>
        <begin position="171"/>
        <end position="191"/>
    </location>
</feature>
<evidence type="ECO:0000256" key="8">
    <source>
        <dbReference type="RuleBase" id="RU362002"/>
    </source>
</evidence>
<keyword evidence="4 8" id="KW-0812">Transmembrane</keyword>
<evidence type="ECO:0000256" key="7">
    <source>
        <dbReference type="ARBA" id="ARBA00023177"/>
    </source>
</evidence>
<evidence type="ECO:0000313" key="10">
    <source>
        <dbReference type="EMBL" id="KAK9809471.1"/>
    </source>
</evidence>
<feature type="transmembrane region" description="Helical" evidence="8">
    <location>
        <begin position="459"/>
        <end position="484"/>
    </location>
</feature>
<feature type="transmembrane region" description="Helical" evidence="8">
    <location>
        <begin position="83"/>
        <end position="103"/>
    </location>
</feature>
<name>A0AAW1P7R4_9CHLO</name>
<evidence type="ECO:0000259" key="9">
    <source>
        <dbReference type="Pfam" id="PF00909"/>
    </source>
</evidence>
<evidence type="ECO:0000256" key="6">
    <source>
        <dbReference type="ARBA" id="ARBA00023136"/>
    </source>
</evidence>
<dbReference type="Pfam" id="PF00909">
    <property type="entry name" value="Ammonium_transp"/>
    <property type="match status" value="1"/>
</dbReference>
<comment type="subcellular location">
    <subcellularLocation>
        <location evidence="8">Cell membrane</location>
        <topology evidence="8">Multi-pass membrane protein</topology>
    </subcellularLocation>
    <subcellularLocation>
        <location evidence="1">Membrane</location>
        <topology evidence="1">Multi-pass membrane protein</topology>
    </subcellularLocation>
</comment>
<dbReference type="EMBL" id="JALJOQ010000019">
    <property type="protein sequence ID" value="KAK9809471.1"/>
    <property type="molecule type" value="Genomic_DNA"/>
</dbReference>
<dbReference type="InterPro" id="IPR029020">
    <property type="entry name" value="Ammonium/urea_transptr"/>
</dbReference>
<dbReference type="PANTHER" id="PTHR11730:SF6">
    <property type="entry name" value="AMMONIUM TRANSPORTER"/>
    <property type="match status" value="1"/>
</dbReference>
<dbReference type="NCBIfam" id="TIGR00836">
    <property type="entry name" value="amt"/>
    <property type="match status" value="1"/>
</dbReference>
<dbReference type="SUPFAM" id="SSF111352">
    <property type="entry name" value="Ammonium transporter"/>
    <property type="match status" value="1"/>
</dbReference>
<keyword evidence="7 8" id="KW-0924">Ammonia transport</keyword>
<keyword evidence="6 8" id="KW-0472">Membrane</keyword>
<evidence type="ECO:0000256" key="2">
    <source>
        <dbReference type="ARBA" id="ARBA00005887"/>
    </source>
</evidence>
<comment type="caution">
    <text evidence="10">The sequence shown here is derived from an EMBL/GenBank/DDBJ whole genome shotgun (WGS) entry which is preliminary data.</text>
</comment>
<feature type="transmembrane region" description="Helical" evidence="8">
    <location>
        <begin position="198"/>
        <end position="219"/>
    </location>
</feature>
<dbReference type="Gene3D" id="1.10.3430.10">
    <property type="entry name" value="Ammonium transporter AmtB like domains"/>
    <property type="match status" value="1"/>
</dbReference>
<proteinExistence type="inferred from homology"/>
<comment type="similarity">
    <text evidence="2 8">Belongs to the ammonia transporter channel (TC 1.A.11.2) family.</text>
</comment>
<accession>A0AAW1P7R4</accession>
<protein>
    <recommendedName>
        <fullName evidence="8">Ammonium transporter</fullName>
    </recommendedName>
</protein>
<evidence type="ECO:0000313" key="11">
    <source>
        <dbReference type="Proteomes" id="UP001465755"/>
    </source>
</evidence>
<dbReference type="InterPro" id="IPR001905">
    <property type="entry name" value="Ammonium_transpt"/>
</dbReference>
<comment type="caution">
    <text evidence="8">Lacks conserved residue(s) required for the propagation of feature annotation.</text>
</comment>
<keyword evidence="11" id="KW-1185">Reference proteome</keyword>
<reference evidence="10 11" key="1">
    <citation type="journal article" date="2024" name="Nat. Commun.">
        <title>Phylogenomics reveals the evolutionary origins of lichenization in chlorophyte algae.</title>
        <authorList>
            <person name="Puginier C."/>
            <person name="Libourel C."/>
            <person name="Otte J."/>
            <person name="Skaloud P."/>
            <person name="Haon M."/>
            <person name="Grisel S."/>
            <person name="Petersen M."/>
            <person name="Berrin J.G."/>
            <person name="Delaux P.M."/>
            <person name="Dal Grande F."/>
            <person name="Keller J."/>
        </authorList>
    </citation>
    <scope>NUCLEOTIDE SEQUENCE [LARGE SCALE GENOMIC DNA]</scope>
    <source>
        <strain evidence="10 11">SAG 2036</strain>
    </source>
</reference>
<keyword evidence="3 8" id="KW-0813">Transport</keyword>
<evidence type="ECO:0000256" key="5">
    <source>
        <dbReference type="ARBA" id="ARBA00022989"/>
    </source>
</evidence>
<feature type="transmembrane region" description="Helical" evidence="8">
    <location>
        <begin position="250"/>
        <end position="271"/>
    </location>
</feature>
<evidence type="ECO:0000256" key="1">
    <source>
        <dbReference type="ARBA" id="ARBA00004141"/>
    </source>
</evidence>
<sequence>MLDGEVASPLQKLWQPLRQPIVRACACGPREVPKLFSAIDNITRRSRRLARRPSGPCTEGAVAPSGQMDVSIGGQLYQDLSSLWLFLAAVLVFFMQIGFAMLEAGSVRFQSSKNILLKNTLNTCLGALVWWAVGHSFASGSCGKHTNPVLGLENFFLSNAGLSNTPNYWSLFFYGWVFAATAATIPSGALAERCQLRAYLVWTFWQVALIYPVVVHAVWSQAGWLSPFRVDCATGLPSVVLYKSIGVIDFAGSANVHMVGGAAALMGAILIGPRKGRFNAEGYIIDFPANNANLQVLGTLILWMGWYGFNAGSTGCLYGCQQVASIIAVNTTLSAAAGGLTAFIMTTMLGFPGEISSVLYGILAGLVGITSGCAVVQAYAAVIVGLISALVWLASSRALKAFKIDDPLDAAPVHFFCGIWGTLQVGFFATETSVSQAYPETNGSPADWGVFYGGKGYQLGVQILAVVFVASWALLMSGIVFYSLKRLGWLRVSEGQEEKGLDRLQEVGRGVNLLWHPNGF</sequence>
<feature type="transmembrane region" description="Helical" evidence="8">
    <location>
        <begin position="292"/>
        <end position="309"/>
    </location>
</feature>
<dbReference type="InterPro" id="IPR024041">
    <property type="entry name" value="NH4_transpt_AmtB-like_dom"/>
</dbReference>
<dbReference type="AlphaFoldDB" id="A0AAW1P7R4"/>
<gene>
    <name evidence="10" type="ORF">WJX73_000870</name>
</gene>
<evidence type="ECO:0000256" key="4">
    <source>
        <dbReference type="ARBA" id="ARBA00022692"/>
    </source>
</evidence>
<feature type="domain" description="Ammonium transporter AmtB-like" evidence="9">
    <location>
        <begin position="83"/>
        <end position="504"/>
    </location>
</feature>
<organism evidence="10 11">
    <name type="scientific">Symbiochloris irregularis</name>
    <dbReference type="NCBI Taxonomy" id="706552"/>
    <lineage>
        <taxon>Eukaryota</taxon>
        <taxon>Viridiplantae</taxon>
        <taxon>Chlorophyta</taxon>
        <taxon>core chlorophytes</taxon>
        <taxon>Trebouxiophyceae</taxon>
        <taxon>Trebouxiales</taxon>
        <taxon>Trebouxiaceae</taxon>
        <taxon>Symbiochloris</taxon>
    </lineage>
</organism>